<feature type="domain" description="Mycothiol-dependent maleylpyruvate isomerase metal-binding" evidence="1">
    <location>
        <begin position="10"/>
        <end position="160"/>
    </location>
</feature>
<dbReference type="Pfam" id="PF11716">
    <property type="entry name" value="MDMPI_N"/>
    <property type="match status" value="1"/>
</dbReference>
<protein>
    <submittedName>
        <fullName evidence="2">Maleylpyruvate isomerase N-terminal domain-containing protein</fullName>
    </submittedName>
</protein>
<organism evidence="2 3">
    <name type="scientific">Paractinoplanes rhizophilus</name>
    <dbReference type="NCBI Taxonomy" id="1416877"/>
    <lineage>
        <taxon>Bacteria</taxon>
        <taxon>Bacillati</taxon>
        <taxon>Actinomycetota</taxon>
        <taxon>Actinomycetes</taxon>
        <taxon>Micromonosporales</taxon>
        <taxon>Micromonosporaceae</taxon>
        <taxon>Paractinoplanes</taxon>
    </lineage>
</organism>
<dbReference type="InterPro" id="IPR034660">
    <property type="entry name" value="DinB/YfiT-like"/>
</dbReference>
<dbReference type="Gene3D" id="1.20.120.450">
    <property type="entry name" value="dinb family like domain"/>
    <property type="match status" value="1"/>
</dbReference>
<proteinExistence type="predicted"/>
<dbReference type="GO" id="GO:0016853">
    <property type="term" value="F:isomerase activity"/>
    <property type="evidence" value="ECO:0007669"/>
    <property type="project" value="UniProtKB-KW"/>
</dbReference>
<name>A0ABW2HW66_9ACTN</name>
<sequence length="207" mass="22324">MSIDDRLTTLDALWSVWAGTGKGLTEADWRRPTRLDGWDLRALWAHSAGWPFGFSVLVGRVTDAPATHDTAAALLAEFNVPEGIANTTRDRVADSAREDAEKYTVEQLVDQFATTGPRAIATARELGDVSIDYFGRAVLPLSEAVSIGILEATVHLLDVQRALRHEPDVPADGLTHTAEVIAHIAPPVDFIEAATGRASADLFPVMS</sequence>
<dbReference type="RefSeq" id="WP_378969389.1">
    <property type="nucleotide sequence ID" value="NZ_JBHTBJ010000011.1"/>
</dbReference>
<comment type="caution">
    <text evidence="2">The sequence shown here is derived from an EMBL/GenBank/DDBJ whole genome shotgun (WGS) entry which is preliminary data.</text>
</comment>
<accession>A0ABW2HW66</accession>
<evidence type="ECO:0000259" key="1">
    <source>
        <dbReference type="Pfam" id="PF11716"/>
    </source>
</evidence>
<dbReference type="Proteomes" id="UP001596548">
    <property type="component" value="Unassembled WGS sequence"/>
</dbReference>
<keyword evidence="3" id="KW-1185">Reference proteome</keyword>
<dbReference type="InterPro" id="IPR024344">
    <property type="entry name" value="MDMPI_metal-binding"/>
</dbReference>
<evidence type="ECO:0000313" key="3">
    <source>
        <dbReference type="Proteomes" id="UP001596548"/>
    </source>
</evidence>
<keyword evidence="2" id="KW-0413">Isomerase</keyword>
<evidence type="ECO:0000313" key="2">
    <source>
        <dbReference type="EMBL" id="MFC7275834.1"/>
    </source>
</evidence>
<dbReference type="EMBL" id="JBHTBJ010000011">
    <property type="protein sequence ID" value="MFC7275834.1"/>
    <property type="molecule type" value="Genomic_DNA"/>
</dbReference>
<reference evidence="3" key="1">
    <citation type="journal article" date="2019" name="Int. J. Syst. Evol. Microbiol.">
        <title>The Global Catalogue of Microorganisms (GCM) 10K type strain sequencing project: providing services to taxonomists for standard genome sequencing and annotation.</title>
        <authorList>
            <consortium name="The Broad Institute Genomics Platform"/>
            <consortium name="The Broad Institute Genome Sequencing Center for Infectious Disease"/>
            <person name="Wu L."/>
            <person name="Ma J."/>
        </authorList>
    </citation>
    <scope>NUCLEOTIDE SEQUENCE [LARGE SCALE GENOMIC DNA]</scope>
    <source>
        <strain evidence="3">XZYJT-10</strain>
    </source>
</reference>
<gene>
    <name evidence="2" type="ORF">ACFQS1_17730</name>
</gene>
<dbReference type="SUPFAM" id="SSF109854">
    <property type="entry name" value="DinB/YfiT-like putative metalloenzymes"/>
    <property type="match status" value="1"/>
</dbReference>